<sequence>MDENNKGYMTINDWFHFNNLLENDNFHLIMLFEFFRKFDVARIKARKKLMEGQRRLGTLSSSRISVDDIRIKSINYASKSLSFDELLLNINQFKETINLLHDSVQDDFIQKNNLFLDWNEFKFLKFYESYPFGQKEGPHLSLNSIVTILQNDLKNEKLFVGFDRLSHIDPNKDCLTLNKNQLVYLLKLFYSHRISADVFESLNLTNTTLIKSNNTSIAFNVFKDIFYLFQNFDLLNQALIKNATMNDFSERDLREYVITKAHFMDVLNTQYNKVNNITEFSPSQINLLFSIVANSKMNNRLKELHLHHQDNSIEKFIQNDYAHGISGSEKQLEFFNTNYQELAGTFDQDSTLKKLSQASTGLFELFLAKTDKATIASNLTTEDFMKILNPNYLNDIVHQMELRKIQESSLYTNYYFYPIFDSLYNFSLGSIAGCIGATIVYPIDLVKTRLQAQRSSSQYKNSIDCFTKILSREGIKGLYSGLGPQLMGVAPEKAIKLAVNDLMRKTLTDKNGKLSLPAEIASGACAGACQVLFTNPLEVVKIRLQVRSEYATENLAQAQITATGIIKRLGLRGLYRGVTACLMRDVPFSAIYFPTYAHIKRDLFNFDPQDESKRSRLKTWELLLSGGLAGMPAAYLTTPCDVIKTRLQIDPRRGETHYKGILHAARTILKEESFRSFFRGGGARVLRSSPQFGFTLAAYELFKNLYPLPNEEKLANKDVDETPTVTNSFTTFFSDLSSSSKSNKHAPPQPKFFSPTVDPYSSNYLNYYYKSCQVAKVFMDLDNNFSRFDFTVYSNFHDYLKKIELDGK</sequence>
<dbReference type="SUPFAM" id="SSF103506">
    <property type="entry name" value="Mitochondrial carrier"/>
    <property type="match status" value="1"/>
</dbReference>
<dbReference type="GeneID" id="11501296"/>
<keyword evidence="7" id="KW-0106">Calcium</keyword>
<comment type="function">
    <text evidence="12">Calcium-dependent mitochondrial aspartate and glutamate carrier. Transport of glutamate in mitochondria is required for mitochondrial transamination reactions and ornithine synthesis. Plays also a role in malate-aspartate NADH shuttle, which is critical for growth on acetate and fatty acids.</text>
</comment>
<dbReference type="InParanoid" id="G8ZWC1"/>
<evidence type="ECO:0000256" key="9">
    <source>
        <dbReference type="ARBA" id="ARBA00022989"/>
    </source>
</evidence>
<dbReference type="PROSITE" id="PS50920">
    <property type="entry name" value="SOLCAR"/>
    <property type="match status" value="3"/>
</dbReference>
<comment type="subcellular location">
    <subcellularLocation>
        <location evidence="1">Mitochondrion inner membrane</location>
        <topology evidence="1">Multi-pass membrane protein</topology>
    </subcellularLocation>
</comment>
<feature type="repeat" description="Solcar" evidence="15">
    <location>
        <begin position="617"/>
        <end position="705"/>
    </location>
</feature>
<evidence type="ECO:0000256" key="8">
    <source>
        <dbReference type="ARBA" id="ARBA00022970"/>
    </source>
</evidence>
<evidence type="ECO:0000313" key="17">
    <source>
        <dbReference type="Proteomes" id="UP000005627"/>
    </source>
</evidence>
<evidence type="ECO:0000256" key="15">
    <source>
        <dbReference type="PROSITE-ProRule" id="PRU00282"/>
    </source>
</evidence>
<evidence type="ECO:0000256" key="2">
    <source>
        <dbReference type="ARBA" id="ARBA00006375"/>
    </source>
</evidence>
<evidence type="ECO:0000256" key="3">
    <source>
        <dbReference type="ARBA" id="ARBA00022448"/>
    </source>
</evidence>
<dbReference type="EMBL" id="HE616747">
    <property type="protein sequence ID" value="CCE92915.1"/>
    <property type="molecule type" value="Genomic_DNA"/>
</dbReference>
<dbReference type="HOGENOM" id="CLU_014931_1_0_1"/>
<keyword evidence="8" id="KW-0029">Amino-acid transport</keyword>
<keyword evidence="6" id="KW-0999">Mitochondrion inner membrane</keyword>
<dbReference type="GO" id="GO:1990816">
    <property type="term" value="C:vacuole-mitochondrion membrane contact site"/>
    <property type="evidence" value="ECO:0007669"/>
    <property type="project" value="EnsemblFungi"/>
</dbReference>
<evidence type="ECO:0000256" key="14">
    <source>
        <dbReference type="ARBA" id="ARBA00082232"/>
    </source>
</evidence>
<keyword evidence="5" id="KW-0677">Repeat</keyword>
<gene>
    <name evidence="16" type="primary">TDEL0F01040</name>
    <name evidence="16" type="ORF">TDEL_0F01040</name>
</gene>
<dbReference type="PANTHER" id="PTHR45678">
    <property type="entry name" value="MITOCHONDRIAL 2-OXODICARBOXYLATE CARRIER 1-RELATED"/>
    <property type="match status" value="1"/>
</dbReference>
<evidence type="ECO:0000256" key="10">
    <source>
        <dbReference type="ARBA" id="ARBA00023128"/>
    </source>
</evidence>
<keyword evidence="4 15" id="KW-0812">Transmembrane</keyword>
<dbReference type="RefSeq" id="XP_003682126.1">
    <property type="nucleotide sequence ID" value="XM_003682078.1"/>
</dbReference>
<feature type="repeat" description="Solcar" evidence="15">
    <location>
        <begin position="514"/>
        <end position="602"/>
    </location>
</feature>
<evidence type="ECO:0000256" key="6">
    <source>
        <dbReference type="ARBA" id="ARBA00022792"/>
    </source>
</evidence>
<comment type="similarity">
    <text evidence="2">Belongs to the mitochondrial carrier (TC 2.A.29) family.</text>
</comment>
<keyword evidence="17" id="KW-1185">Reference proteome</keyword>
<proteinExistence type="inferred from homology"/>
<dbReference type="FunFam" id="1.50.40.10:FF:000004">
    <property type="entry name" value="Calcium-binding mitochondrial carrier protein Aralar1"/>
    <property type="match status" value="1"/>
</dbReference>
<keyword evidence="3" id="KW-0813">Transport</keyword>
<dbReference type="eggNOG" id="KOG0751">
    <property type="taxonomic scope" value="Eukaryota"/>
</dbReference>
<evidence type="ECO:0000256" key="1">
    <source>
        <dbReference type="ARBA" id="ARBA00004448"/>
    </source>
</evidence>
<dbReference type="Pfam" id="PF00153">
    <property type="entry name" value="Mito_carr"/>
    <property type="match status" value="3"/>
</dbReference>
<dbReference type="AlphaFoldDB" id="G8ZWC1"/>
<keyword evidence="9" id="KW-1133">Transmembrane helix</keyword>
<accession>G8ZWC1</accession>
<dbReference type="STRING" id="1076872.G8ZWC1"/>
<dbReference type="InterPro" id="IPR051028">
    <property type="entry name" value="Mito_Solute_Carrier"/>
</dbReference>
<reference evidence="16 17" key="1">
    <citation type="journal article" date="2011" name="Proc. Natl. Acad. Sci. U.S.A.">
        <title>Evolutionary erosion of yeast sex chromosomes by mating-type switching accidents.</title>
        <authorList>
            <person name="Gordon J.L."/>
            <person name="Armisen D."/>
            <person name="Proux-Wera E."/>
            <person name="Oheigeartaigh S.S."/>
            <person name="Byrne K.P."/>
            <person name="Wolfe K.H."/>
        </authorList>
    </citation>
    <scope>NUCLEOTIDE SEQUENCE [LARGE SCALE GENOMIC DNA]</scope>
    <source>
        <strain evidence="17">ATCC 10662 / CBS 1146 / NBRC 0425 / NCYC 2629 / NRRL Y-866</strain>
    </source>
</reference>
<dbReference type="KEGG" id="tdl:TDEL_0F01040"/>
<evidence type="ECO:0000256" key="4">
    <source>
        <dbReference type="ARBA" id="ARBA00022692"/>
    </source>
</evidence>
<evidence type="ECO:0000256" key="7">
    <source>
        <dbReference type="ARBA" id="ARBA00022837"/>
    </source>
</evidence>
<dbReference type="Proteomes" id="UP000005627">
    <property type="component" value="Chromosome 6"/>
</dbReference>
<dbReference type="PANTHER" id="PTHR45678:SF9">
    <property type="entry name" value="CALCIUM-BINDING MITOCHONDRIAL CARRIER PROTEIN ARALAR1"/>
    <property type="match status" value="1"/>
</dbReference>
<evidence type="ECO:0000256" key="5">
    <source>
        <dbReference type="ARBA" id="ARBA00022737"/>
    </source>
</evidence>
<evidence type="ECO:0000256" key="11">
    <source>
        <dbReference type="ARBA" id="ARBA00023136"/>
    </source>
</evidence>
<dbReference type="InterPro" id="IPR002067">
    <property type="entry name" value="MCP"/>
</dbReference>
<dbReference type="GO" id="GO:0005313">
    <property type="term" value="F:L-glutamate transmembrane transporter activity"/>
    <property type="evidence" value="ECO:0007669"/>
    <property type="project" value="EnsemblFungi"/>
</dbReference>
<dbReference type="FunCoup" id="G8ZWC1">
    <property type="interactions" value="20"/>
</dbReference>
<evidence type="ECO:0000313" key="16">
    <source>
        <dbReference type="EMBL" id="CCE92915.1"/>
    </source>
</evidence>
<evidence type="ECO:0000256" key="13">
    <source>
        <dbReference type="ARBA" id="ARBA00073787"/>
    </source>
</evidence>
<dbReference type="GO" id="GO:0015183">
    <property type="term" value="F:L-aspartate transmembrane transporter activity"/>
    <property type="evidence" value="ECO:0007669"/>
    <property type="project" value="EnsemblFungi"/>
</dbReference>
<dbReference type="Gene3D" id="1.50.40.10">
    <property type="entry name" value="Mitochondrial carrier domain"/>
    <property type="match status" value="1"/>
</dbReference>
<dbReference type="PRINTS" id="PR00926">
    <property type="entry name" value="MITOCARRIER"/>
</dbReference>
<dbReference type="InterPro" id="IPR023395">
    <property type="entry name" value="MCP_dom_sf"/>
</dbReference>
<keyword evidence="11 15" id="KW-0472">Membrane</keyword>
<dbReference type="OrthoDB" id="2161at2759"/>
<evidence type="ECO:0000256" key="12">
    <source>
        <dbReference type="ARBA" id="ARBA00059916"/>
    </source>
</evidence>
<feature type="repeat" description="Solcar" evidence="15">
    <location>
        <begin position="420"/>
        <end position="506"/>
    </location>
</feature>
<dbReference type="GO" id="GO:0043490">
    <property type="term" value="P:malate-aspartate shuttle"/>
    <property type="evidence" value="ECO:0007669"/>
    <property type="project" value="TreeGrafter"/>
</dbReference>
<dbReference type="GO" id="GO:0015297">
    <property type="term" value="F:antiporter activity"/>
    <property type="evidence" value="ECO:0007669"/>
    <property type="project" value="EnsemblFungi"/>
</dbReference>
<dbReference type="InterPro" id="IPR018108">
    <property type="entry name" value="MCP_transmembrane"/>
</dbReference>
<dbReference type="GO" id="GO:0015292">
    <property type="term" value="F:uniporter activity"/>
    <property type="evidence" value="ECO:0007669"/>
    <property type="project" value="EnsemblFungi"/>
</dbReference>
<name>G8ZWC1_TORDE</name>
<organism evidence="16 17">
    <name type="scientific">Torulaspora delbrueckii</name>
    <name type="common">Yeast</name>
    <name type="synonym">Candida colliculosa</name>
    <dbReference type="NCBI Taxonomy" id="4950"/>
    <lineage>
        <taxon>Eukaryota</taxon>
        <taxon>Fungi</taxon>
        <taxon>Dikarya</taxon>
        <taxon>Ascomycota</taxon>
        <taxon>Saccharomycotina</taxon>
        <taxon>Saccharomycetes</taxon>
        <taxon>Saccharomycetales</taxon>
        <taxon>Saccharomycetaceae</taxon>
        <taxon>Torulaspora</taxon>
    </lineage>
</organism>
<protein>
    <recommendedName>
        <fullName evidence="13">Mitochondrial aspartate-glutamate transporter AGC1</fullName>
    </recommendedName>
    <alternativeName>
        <fullName evidence="14">Aspartate-glutamate carrier 1</fullName>
    </alternativeName>
</protein>
<keyword evidence="10" id="KW-0496">Mitochondrion</keyword>
<dbReference type="GO" id="GO:0005743">
    <property type="term" value="C:mitochondrial inner membrane"/>
    <property type="evidence" value="ECO:0007669"/>
    <property type="project" value="UniProtKB-SubCell"/>
</dbReference>